<keyword evidence="2" id="KW-1185">Reference proteome</keyword>
<accession>A0A225UKQ1</accession>
<comment type="caution">
    <text evidence="1">The sequence shown here is derived from an EMBL/GenBank/DDBJ whole genome shotgun (WGS) entry which is preliminary data.</text>
</comment>
<dbReference type="AlphaFoldDB" id="A0A225UKQ1"/>
<reference evidence="2" key="1">
    <citation type="submission" date="2017-03" db="EMBL/GenBank/DDBJ databases">
        <title>Phytopthora megakarya and P. palmivora, two closely related causual agents of cacao black pod achieved similar genome size and gene model numbers by different mechanisms.</title>
        <authorList>
            <person name="Ali S."/>
            <person name="Shao J."/>
            <person name="Larry D.J."/>
            <person name="Kronmiller B."/>
            <person name="Shen D."/>
            <person name="Strem M.D."/>
            <person name="Melnick R.L."/>
            <person name="Guiltinan M.J."/>
            <person name="Tyler B.M."/>
            <person name="Meinhardt L.W."/>
            <person name="Bailey B.A."/>
        </authorList>
    </citation>
    <scope>NUCLEOTIDE SEQUENCE [LARGE SCALE GENOMIC DNA]</scope>
    <source>
        <strain evidence="2">zdho120</strain>
    </source>
</reference>
<gene>
    <name evidence="1" type="ORF">PHMEG_00038141</name>
</gene>
<organism evidence="1 2">
    <name type="scientific">Phytophthora megakarya</name>
    <dbReference type="NCBI Taxonomy" id="4795"/>
    <lineage>
        <taxon>Eukaryota</taxon>
        <taxon>Sar</taxon>
        <taxon>Stramenopiles</taxon>
        <taxon>Oomycota</taxon>
        <taxon>Peronosporomycetes</taxon>
        <taxon>Peronosporales</taxon>
        <taxon>Peronosporaceae</taxon>
        <taxon>Phytophthora</taxon>
    </lineage>
</organism>
<evidence type="ECO:0000313" key="2">
    <source>
        <dbReference type="Proteomes" id="UP000198211"/>
    </source>
</evidence>
<sequence length="66" mass="7551">MDGPSGIPPHIELYKQEEDTNKAYYVVIEMYLVKTKLQLHHHNLCTSGIINFIIPPKSSNFVAQTH</sequence>
<name>A0A225UKQ1_9STRA</name>
<protein>
    <submittedName>
        <fullName evidence="1">Uncharacterized protein</fullName>
    </submittedName>
</protein>
<dbReference type="Proteomes" id="UP000198211">
    <property type="component" value="Unassembled WGS sequence"/>
</dbReference>
<dbReference type="EMBL" id="NBNE01017444">
    <property type="protein sequence ID" value="OWY92729.1"/>
    <property type="molecule type" value="Genomic_DNA"/>
</dbReference>
<proteinExistence type="predicted"/>
<evidence type="ECO:0000313" key="1">
    <source>
        <dbReference type="EMBL" id="OWY92729.1"/>
    </source>
</evidence>